<gene>
    <name evidence="1" type="ORF">LTS18_004900</name>
</gene>
<dbReference type="EMBL" id="JAWDJW010007488">
    <property type="protein sequence ID" value="KAK3062062.1"/>
    <property type="molecule type" value="Genomic_DNA"/>
</dbReference>
<evidence type="ECO:0000313" key="2">
    <source>
        <dbReference type="Proteomes" id="UP001186974"/>
    </source>
</evidence>
<proteinExistence type="predicted"/>
<dbReference type="Proteomes" id="UP001186974">
    <property type="component" value="Unassembled WGS sequence"/>
</dbReference>
<organism evidence="1 2">
    <name type="scientific">Coniosporium uncinatum</name>
    <dbReference type="NCBI Taxonomy" id="93489"/>
    <lineage>
        <taxon>Eukaryota</taxon>
        <taxon>Fungi</taxon>
        <taxon>Dikarya</taxon>
        <taxon>Ascomycota</taxon>
        <taxon>Pezizomycotina</taxon>
        <taxon>Dothideomycetes</taxon>
        <taxon>Dothideomycetes incertae sedis</taxon>
        <taxon>Coniosporium</taxon>
    </lineage>
</organism>
<evidence type="ECO:0000313" key="1">
    <source>
        <dbReference type="EMBL" id="KAK3062062.1"/>
    </source>
</evidence>
<name>A0ACC3D5I6_9PEZI</name>
<comment type="caution">
    <text evidence="1">The sequence shown here is derived from an EMBL/GenBank/DDBJ whole genome shotgun (WGS) entry which is preliminary data.</text>
</comment>
<protein>
    <submittedName>
        <fullName evidence="1">Uncharacterized protein</fullName>
    </submittedName>
</protein>
<reference evidence="1" key="1">
    <citation type="submission" date="2024-09" db="EMBL/GenBank/DDBJ databases">
        <title>Black Yeasts Isolated from many extreme environments.</title>
        <authorList>
            <person name="Coleine C."/>
            <person name="Stajich J.E."/>
            <person name="Selbmann L."/>
        </authorList>
    </citation>
    <scope>NUCLEOTIDE SEQUENCE</scope>
    <source>
        <strain evidence="1">CCFEE 5737</strain>
    </source>
</reference>
<sequence>MRFSTITALTLGGASISNGLSIPADVKSISIRDVADAATSFFTERDSASHELERRKGGGGKGGGGSSSSGGSSSGGARTGGTSNTGGATSAGSGVRPSYGGGRYYGGGAAAPYAAGRASPRGVAPYLIGGAALGVLPGIWLYGAYAYPYSHPYRFYNESATNATNPNGTNQTKPVQCLCGQYQACGCEENDDSSYLDDLIGNGSYAALNKSVVNVADVNGTSQIFINGTLPNGTTAAGGQDDVTSAASPMIENGMQLAGYWVVAATVIATVYGL</sequence>
<accession>A0ACC3D5I6</accession>
<keyword evidence="2" id="KW-1185">Reference proteome</keyword>